<evidence type="ECO:0000256" key="1">
    <source>
        <dbReference type="SAM" id="SignalP"/>
    </source>
</evidence>
<gene>
    <name evidence="2" type="ORF">E6H04_07240</name>
</gene>
<keyword evidence="1" id="KW-0732">Signal</keyword>
<feature type="chain" id="PRO_5021726375" description="DUF1795 domain-containing protein" evidence="1">
    <location>
        <begin position="26"/>
        <end position="209"/>
    </location>
</feature>
<organism evidence="2 3">
    <name type="scientific">Candidatus Segetimicrobium genomatis</name>
    <dbReference type="NCBI Taxonomy" id="2569760"/>
    <lineage>
        <taxon>Bacteria</taxon>
        <taxon>Bacillati</taxon>
        <taxon>Candidatus Sysuimicrobiota</taxon>
        <taxon>Candidatus Sysuimicrobiia</taxon>
        <taxon>Candidatus Sysuimicrobiales</taxon>
        <taxon>Candidatus Segetimicrobiaceae</taxon>
        <taxon>Candidatus Segetimicrobium</taxon>
    </lineage>
</organism>
<feature type="signal peptide" evidence="1">
    <location>
        <begin position="1"/>
        <end position="25"/>
    </location>
</feature>
<comment type="caution">
    <text evidence="2">The sequence shown here is derived from an EMBL/GenBank/DDBJ whole genome shotgun (WGS) entry which is preliminary data.</text>
</comment>
<accession>A0A537JCH9</accession>
<evidence type="ECO:0000313" key="3">
    <source>
        <dbReference type="Proteomes" id="UP000320048"/>
    </source>
</evidence>
<name>A0A537JCH9_9BACT</name>
<evidence type="ECO:0000313" key="2">
    <source>
        <dbReference type="EMBL" id="TMI81248.1"/>
    </source>
</evidence>
<reference evidence="2 3" key="1">
    <citation type="journal article" date="2019" name="Nat. Microbiol.">
        <title>Mediterranean grassland soil C-N compound turnover is dependent on rainfall and depth, and is mediated by genomically divergent microorganisms.</title>
        <authorList>
            <person name="Diamond S."/>
            <person name="Andeer P.F."/>
            <person name="Li Z."/>
            <person name="Crits-Christoph A."/>
            <person name="Burstein D."/>
            <person name="Anantharaman K."/>
            <person name="Lane K.R."/>
            <person name="Thomas B.C."/>
            <person name="Pan C."/>
            <person name="Northen T.R."/>
            <person name="Banfield J.F."/>
        </authorList>
    </citation>
    <scope>NUCLEOTIDE SEQUENCE [LARGE SCALE GENOMIC DNA]</scope>
    <source>
        <strain evidence="2">NP_7</strain>
    </source>
</reference>
<dbReference type="Proteomes" id="UP000320048">
    <property type="component" value="Unassembled WGS sequence"/>
</dbReference>
<protein>
    <recommendedName>
        <fullName evidence="4">DUF1795 domain-containing protein</fullName>
    </recommendedName>
</protein>
<sequence length="209" mass="21883">MRSSRPLAGLWLVLLVAALLTPAGAQSAGAQSGWKPVADPKGLFTIRLPADWKIADSELSDVVFHGLRSSAAGQYLMSTLAAHSPAQDAAGMGILAVAAVGLPRRVAPAEFGAEFKQEAPSSWTVTQEGPAQIAGRAAYYVYFIMSAKSATLYMVIAYFTVGQTGFLVMGGTMNDPAAIKKHFTTISKILETFQPNARLGASLPAGPVS</sequence>
<proteinExistence type="predicted"/>
<dbReference type="EMBL" id="VBAO01000178">
    <property type="protein sequence ID" value="TMI81248.1"/>
    <property type="molecule type" value="Genomic_DNA"/>
</dbReference>
<evidence type="ECO:0008006" key="4">
    <source>
        <dbReference type="Google" id="ProtNLM"/>
    </source>
</evidence>
<dbReference type="AlphaFoldDB" id="A0A537JCH9"/>